<sequence length="162" mass="16821">MIGCLVGLSLFTCAAVAQASVDCTALKPQAPAKGNILQSTPIAEELAAPNAQIGSGVGFAQLFVEGTSVDLVLARVKHNECRATAAAAQPLSGAAGAYQPKPGDAQAWRFNMTQDGKRMTADEFDAWMKARGVRVVQGPAKPVAPPPPPPAPAPEPPKKKRR</sequence>
<evidence type="ECO:0000256" key="1">
    <source>
        <dbReference type="SAM" id="MobiDB-lite"/>
    </source>
</evidence>
<feature type="chain" id="PRO_5045552436" evidence="2">
    <location>
        <begin position="20"/>
        <end position="162"/>
    </location>
</feature>
<keyword evidence="2" id="KW-0732">Signal</keyword>
<feature type="region of interest" description="Disordered" evidence="1">
    <location>
        <begin position="135"/>
        <end position="162"/>
    </location>
</feature>
<evidence type="ECO:0000313" key="4">
    <source>
        <dbReference type="Proteomes" id="UP001499959"/>
    </source>
</evidence>
<comment type="caution">
    <text evidence="3">The sequence shown here is derived from an EMBL/GenBank/DDBJ whole genome shotgun (WGS) entry which is preliminary data.</text>
</comment>
<feature type="compositionally biased region" description="Pro residues" evidence="1">
    <location>
        <begin position="142"/>
        <end position="155"/>
    </location>
</feature>
<proteinExistence type="predicted"/>
<dbReference type="EMBL" id="BAABJE010000007">
    <property type="protein sequence ID" value="GAA4792748.1"/>
    <property type="molecule type" value="Genomic_DNA"/>
</dbReference>
<organism evidence="3 4">
    <name type="scientific">Lysobacter hankyongensis</name>
    <dbReference type="NCBI Taxonomy" id="1176535"/>
    <lineage>
        <taxon>Bacteria</taxon>
        <taxon>Pseudomonadati</taxon>
        <taxon>Pseudomonadota</taxon>
        <taxon>Gammaproteobacteria</taxon>
        <taxon>Lysobacterales</taxon>
        <taxon>Lysobacteraceae</taxon>
        <taxon>Lysobacter</taxon>
    </lineage>
</organism>
<gene>
    <name evidence="3" type="ORF">GCM10023307_17770</name>
</gene>
<accession>A0ABP9BD48</accession>
<evidence type="ECO:0000256" key="2">
    <source>
        <dbReference type="SAM" id="SignalP"/>
    </source>
</evidence>
<dbReference type="Proteomes" id="UP001499959">
    <property type="component" value="Unassembled WGS sequence"/>
</dbReference>
<protein>
    <submittedName>
        <fullName evidence="3">Uncharacterized protein</fullName>
    </submittedName>
</protein>
<keyword evidence="4" id="KW-1185">Reference proteome</keyword>
<name>A0ABP9BD48_9GAMM</name>
<reference evidence="4" key="1">
    <citation type="journal article" date="2019" name="Int. J. Syst. Evol. Microbiol.">
        <title>The Global Catalogue of Microorganisms (GCM) 10K type strain sequencing project: providing services to taxonomists for standard genome sequencing and annotation.</title>
        <authorList>
            <consortium name="The Broad Institute Genomics Platform"/>
            <consortium name="The Broad Institute Genome Sequencing Center for Infectious Disease"/>
            <person name="Wu L."/>
            <person name="Ma J."/>
        </authorList>
    </citation>
    <scope>NUCLEOTIDE SEQUENCE [LARGE SCALE GENOMIC DNA]</scope>
    <source>
        <strain evidence="4">JCM 18204</strain>
    </source>
</reference>
<evidence type="ECO:0000313" key="3">
    <source>
        <dbReference type="EMBL" id="GAA4792748.1"/>
    </source>
</evidence>
<feature type="signal peptide" evidence="2">
    <location>
        <begin position="1"/>
        <end position="19"/>
    </location>
</feature>